<evidence type="ECO:0000313" key="8">
    <source>
        <dbReference type="Proteomes" id="UP000002037"/>
    </source>
</evidence>
<sequence length="237" mass="27857">MLTDVLIGKYNNKEFIISTDRDEHIRISNYPKSYVIKDFLFGHDEFISQLYIPEYNSEILISGGGDDYLNVWKWYNGELITNIQLRNLIQDYLIKDSHLPPTRFRHDDSSKEISISRITTLKNNNDHLLLILVENTPCILVFDILDDFTKFEYRQTILTNGSIVDFTLANETIITSIESENESLEFFNLKNGKFEQIDSLKISDSIPFEIKDESEYQHLYKYYQLRKRSDCPEAPSK</sequence>
<organism evidence="7 8">
    <name type="scientific">Candida tropicalis (strain ATCC MYA-3404 / T1)</name>
    <name type="common">Yeast</name>
    <dbReference type="NCBI Taxonomy" id="294747"/>
    <lineage>
        <taxon>Eukaryota</taxon>
        <taxon>Fungi</taxon>
        <taxon>Dikarya</taxon>
        <taxon>Ascomycota</taxon>
        <taxon>Saccharomycotina</taxon>
        <taxon>Pichiomycetes</taxon>
        <taxon>Debaryomycetaceae</taxon>
        <taxon>Candida/Lodderomyces clade</taxon>
        <taxon>Candida</taxon>
    </lineage>
</organism>
<dbReference type="HOGENOM" id="CLU_1170516_0_0_1"/>
<dbReference type="PANTHER" id="PTHR16288:SF0">
    <property type="entry name" value="TRNA (GUANINE-N(7)-)-METHYLTRANSFERASE NON-CATALYTIC SUBUNIT WDR4"/>
    <property type="match status" value="1"/>
</dbReference>
<accession>C5MG31</accession>
<dbReference type="EMBL" id="GG692401">
    <property type="protein sequence ID" value="EER31294.1"/>
    <property type="molecule type" value="Genomic_DNA"/>
</dbReference>
<keyword evidence="2 6" id="KW-0853">WD repeat</keyword>
<keyword evidence="4" id="KW-0677">Repeat</keyword>
<dbReference type="GeneID" id="8299180"/>
<dbReference type="GO" id="GO:0005634">
    <property type="term" value="C:nucleus"/>
    <property type="evidence" value="ECO:0007669"/>
    <property type="project" value="UniProtKB-SubCell"/>
</dbReference>
<dbReference type="GO" id="GO:0006400">
    <property type="term" value="P:tRNA modification"/>
    <property type="evidence" value="ECO:0007669"/>
    <property type="project" value="TreeGrafter"/>
</dbReference>
<dbReference type="PANTHER" id="PTHR16288">
    <property type="entry name" value="WD40 REPEAT PROTEIN 4"/>
    <property type="match status" value="1"/>
</dbReference>
<keyword evidence="3" id="KW-0819">tRNA processing</keyword>
<dbReference type="AlphaFoldDB" id="C5MG31"/>
<dbReference type="Gene3D" id="2.130.10.10">
    <property type="entry name" value="YVTN repeat-like/Quinoprotein amine dehydrogenase"/>
    <property type="match status" value="1"/>
</dbReference>
<comment type="subcellular location">
    <subcellularLocation>
        <location evidence="1">Nucleus</location>
    </subcellularLocation>
</comment>
<evidence type="ECO:0000256" key="2">
    <source>
        <dbReference type="ARBA" id="ARBA00022574"/>
    </source>
</evidence>
<evidence type="ECO:0000256" key="4">
    <source>
        <dbReference type="ARBA" id="ARBA00022737"/>
    </source>
</evidence>
<dbReference type="InterPro" id="IPR001680">
    <property type="entry name" value="WD40_rpt"/>
</dbReference>
<feature type="repeat" description="WD" evidence="6">
    <location>
        <begin position="40"/>
        <end position="82"/>
    </location>
</feature>
<evidence type="ECO:0000256" key="3">
    <source>
        <dbReference type="ARBA" id="ARBA00022694"/>
    </source>
</evidence>
<evidence type="ECO:0000256" key="1">
    <source>
        <dbReference type="ARBA" id="ARBA00004123"/>
    </source>
</evidence>
<evidence type="ECO:0000256" key="5">
    <source>
        <dbReference type="ARBA" id="ARBA00023242"/>
    </source>
</evidence>
<evidence type="ECO:0000313" key="7">
    <source>
        <dbReference type="EMBL" id="EER31294.1"/>
    </source>
</evidence>
<keyword evidence="8" id="KW-1185">Reference proteome</keyword>
<evidence type="ECO:0000256" key="6">
    <source>
        <dbReference type="PROSITE-ProRule" id="PRU00221"/>
    </source>
</evidence>
<dbReference type="OrthoDB" id="339900at2759"/>
<gene>
    <name evidence="7" type="ORF">CTRG_05024</name>
</gene>
<keyword evidence="5" id="KW-0539">Nucleus</keyword>
<dbReference type="STRING" id="294747.C5MG31"/>
<dbReference type="eggNOG" id="KOG3914">
    <property type="taxonomic scope" value="Eukaryota"/>
</dbReference>
<dbReference type="GO" id="GO:0005829">
    <property type="term" value="C:cytosol"/>
    <property type="evidence" value="ECO:0007669"/>
    <property type="project" value="TreeGrafter"/>
</dbReference>
<reference evidence="7 8" key="1">
    <citation type="journal article" date="2009" name="Nature">
        <title>Evolution of pathogenicity and sexual reproduction in eight Candida genomes.</title>
        <authorList>
            <person name="Butler G."/>
            <person name="Rasmussen M.D."/>
            <person name="Lin M.F."/>
            <person name="Santos M.A."/>
            <person name="Sakthikumar S."/>
            <person name="Munro C.A."/>
            <person name="Rheinbay E."/>
            <person name="Grabherr M."/>
            <person name="Forche A."/>
            <person name="Reedy J.L."/>
            <person name="Agrafioti I."/>
            <person name="Arnaud M.B."/>
            <person name="Bates S."/>
            <person name="Brown A.J."/>
            <person name="Brunke S."/>
            <person name="Costanzo M.C."/>
            <person name="Fitzpatrick D.A."/>
            <person name="de Groot P.W."/>
            <person name="Harris D."/>
            <person name="Hoyer L.L."/>
            <person name="Hube B."/>
            <person name="Klis F.M."/>
            <person name="Kodira C."/>
            <person name="Lennard N."/>
            <person name="Logue M.E."/>
            <person name="Martin R."/>
            <person name="Neiman A.M."/>
            <person name="Nikolaou E."/>
            <person name="Quail M.A."/>
            <person name="Quinn J."/>
            <person name="Santos M.C."/>
            <person name="Schmitzberger F.F."/>
            <person name="Sherlock G."/>
            <person name="Shah P."/>
            <person name="Silverstein K.A."/>
            <person name="Skrzypek M.S."/>
            <person name="Soll D."/>
            <person name="Staggs R."/>
            <person name="Stansfield I."/>
            <person name="Stumpf M.P."/>
            <person name="Sudbery P.E."/>
            <person name="Srikantha T."/>
            <person name="Zeng Q."/>
            <person name="Berman J."/>
            <person name="Berriman M."/>
            <person name="Heitman J."/>
            <person name="Gow N.A."/>
            <person name="Lorenz M.C."/>
            <person name="Birren B.W."/>
            <person name="Kellis M."/>
            <person name="Cuomo C.A."/>
        </authorList>
    </citation>
    <scope>NUCLEOTIDE SEQUENCE [LARGE SCALE GENOMIC DNA]</scope>
    <source>
        <strain evidence="8">ATCC MYA-3404 / T1</strain>
    </source>
</reference>
<dbReference type="GO" id="GO:0036265">
    <property type="term" value="P:RNA (guanine-N7)-methylation"/>
    <property type="evidence" value="ECO:0007669"/>
    <property type="project" value="InterPro"/>
</dbReference>
<dbReference type="GO" id="GO:0043527">
    <property type="term" value="C:tRNA methyltransferase complex"/>
    <property type="evidence" value="ECO:0007669"/>
    <property type="project" value="TreeGrafter"/>
</dbReference>
<proteinExistence type="predicted"/>
<dbReference type="RefSeq" id="XP_002550726.1">
    <property type="nucleotide sequence ID" value="XM_002550680.1"/>
</dbReference>
<dbReference type="InterPro" id="IPR015943">
    <property type="entry name" value="WD40/YVTN_repeat-like_dom_sf"/>
</dbReference>
<dbReference type="SUPFAM" id="SSF50978">
    <property type="entry name" value="WD40 repeat-like"/>
    <property type="match status" value="1"/>
</dbReference>
<name>C5MG31_CANTT</name>
<protein>
    <submittedName>
        <fullName evidence="7">Uncharacterized protein</fullName>
    </submittedName>
</protein>
<dbReference type="KEGG" id="ctp:CTRG_05024"/>
<dbReference type="InterPro" id="IPR028884">
    <property type="entry name" value="Trm82"/>
</dbReference>
<dbReference type="InterPro" id="IPR036322">
    <property type="entry name" value="WD40_repeat_dom_sf"/>
</dbReference>
<dbReference type="Proteomes" id="UP000002037">
    <property type="component" value="Unassembled WGS sequence"/>
</dbReference>
<dbReference type="PROSITE" id="PS50082">
    <property type="entry name" value="WD_REPEATS_2"/>
    <property type="match status" value="1"/>
</dbReference>
<dbReference type="VEuPathDB" id="FungiDB:CTRG_05024"/>